<keyword evidence="6 8" id="KW-1133">Transmembrane helix</keyword>
<keyword evidence="5 8" id="KW-0812">Transmembrane</keyword>
<feature type="transmembrane region" description="Helical" evidence="8">
    <location>
        <begin position="169"/>
        <end position="190"/>
    </location>
</feature>
<evidence type="ECO:0000256" key="4">
    <source>
        <dbReference type="ARBA" id="ARBA00022475"/>
    </source>
</evidence>
<dbReference type="EMBL" id="LR134317">
    <property type="protein sequence ID" value="VEF04967.1"/>
    <property type="molecule type" value="Genomic_DNA"/>
</dbReference>
<feature type="transmembrane region" description="Helical" evidence="8">
    <location>
        <begin position="295"/>
        <end position="315"/>
    </location>
</feature>
<feature type="transmembrane region" description="Helical" evidence="8">
    <location>
        <begin position="136"/>
        <end position="157"/>
    </location>
</feature>
<evidence type="ECO:0000256" key="2">
    <source>
        <dbReference type="ARBA" id="ARBA00007935"/>
    </source>
</evidence>
<evidence type="ECO:0000256" key="8">
    <source>
        <dbReference type="SAM" id="Phobius"/>
    </source>
</evidence>
<feature type="transmembrane region" description="Helical" evidence="8">
    <location>
        <begin position="82"/>
        <end position="99"/>
    </location>
</feature>
<accession>A0A7Z9D050</accession>
<dbReference type="SUPFAM" id="SSF81345">
    <property type="entry name" value="ABC transporter involved in vitamin B12 uptake, BtuC"/>
    <property type="match status" value="1"/>
</dbReference>
<dbReference type="GO" id="GO:0033214">
    <property type="term" value="P:siderophore-iron import into cell"/>
    <property type="evidence" value="ECO:0007669"/>
    <property type="project" value="TreeGrafter"/>
</dbReference>
<evidence type="ECO:0000256" key="1">
    <source>
        <dbReference type="ARBA" id="ARBA00004651"/>
    </source>
</evidence>
<dbReference type="PANTHER" id="PTHR30472">
    <property type="entry name" value="FERRIC ENTEROBACTIN TRANSPORT SYSTEM PERMEASE PROTEIN"/>
    <property type="match status" value="1"/>
</dbReference>
<protein>
    <submittedName>
        <fullName evidence="9">Ferrichrome ABC transporter permease</fullName>
    </submittedName>
</protein>
<feature type="transmembrane region" description="Helical" evidence="8">
    <location>
        <begin position="210"/>
        <end position="231"/>
    </location>
</feature>
<dbReference type="FunFam" id="1.10.3470.10:FF:000001">
    <property type="entry name" value="Vitamin B12 ABC transporter permease BtuC"/>
    <property type="match status" value="1"/>
</dbReference>
<gene>
    <name evidence="9" type="primary">fhuB</name>
    <name evidence="9" type="ORF">NCTC6180_00103</name>
</gene>
<feature type="transmembrane region" description="Helical" evidence="8">
    <location>
        <begin position="252"/>
        <end position="283"/>
    </location>
</feature>
<dbReference type="Pfam" id="PF01032">
    <property type="entry name" value="FecCD"/>
    <property type="match status" value="1"/>
</dbReference>
<reference evidence="9 10" key="1">
    <citation type="submission" date="2018-12" db="EMBL/GenBank/DDBJ databases">
        <authorList>
            <consortium name="Pathogen Informatics"/>
        </authorList>
    </citation>
    <scope>NUCLEOTIDE SEQUENCE [LARGE SCALE GENOMIC DNA]</scope>
    <source>
        <strain evidence="9 10">NCTC6180</strain>
    </source>
</reference>
<feature type="transmembrane region" description="Helical" evidence="8">
    <location>
        <begin position="111"/>
        <end position="130"/>
    </location>
</feature>
<evidence type="ECO:0000256" key="7">
    <source>
        <dbReference type="ARBA" id="ARBA00023136"/>
    </source>
</evidence>
<dbReference type="GO" id="GO:0005886">
    <property type="term" value="C:plasma membrane"/>
    <property type="evidence" value="ECO:0007669"/>
    <property type="project" value="UniProtKB-SubCell"/>
</dbReference>
<keyword evidence="3" id="KW-0813">Transport</keyword>
<dbReference type="AlphaFoldDB" id="A0A7Z9D050"/>
<dbReference type="Gene3D" id="1.10.3470.10">
    <property type="entry name" value="ABC transporter involved in vitamin B12 uptake, BtuC"/>
    <property type="match status" value="1"/>
</dbReference>
<proteinExistence type="inferred from homology"/>
<dbReference type="CDD" id="cd06550">
    <property type="entry name" value="TM_ABC_iron-siderophores_like"/>
    <property type="match status" value="1"/>
</dbReference>
<dbReference type="InterPro" id="IPR037294">
    <property type="entry name" value="ABC_BtuC-like"/>
</dbReference>
<name>A0A7Z9D050_STRSZ</name>
<keyword evidence="7 8" id="KW-0472">Membrane</keyword>
<dbReference type="PANTHER" id="PTHR30472:SF58">
    <property type="entry name" value="IRON(3+)-HYDROXAMATE IMPORT SYSTEM PERMEASE PROTEIN FHUB"/>
    <property type="match status" value="1"/>
</dbReference>
<keyword evidence="4" id="KW-1003">Cell membrane</keyword>
<comment type="subcellular location">
    <subcellularLocation>
        <location evidence="1">Cell membrane</location>
        <topology evidence="1">Multi-pass membrane protein</topology>
    </subcellularLocation>
</comment>
<evidence type="ECO:0000313" key="9">
    <source>
        <dbReference type="EMBL" id="VEF04967.1"/>
    </source>
</evidence>
<dbReference type="GO" id="GO:0022857">
    <property type="term" value="F:transmembrane transporter activity"/>
    <property type="evidence" value="ECO:0007669"/>
    <property type="project" value="InterPro"/>
</dbReference>
<dbReference type="Proteomes" id="UP000269903">
    <property type="component" value="Chromosome"/>
</dbReference>
<evidence type="ECO:0000256" key="5">
    <source>
        <dbReference type="ARBA" id="ARBA00022692"/>
    </source>
</evidence>
<feature type="transmembrane region" description="Helical" evidence="8">
    <location>
        <begin position="27"/>
        <end position="49"/>
    </location>
</feature>
<organism evidence="9 10">
    <name type="scientific">Streptococcus equi subsp. zooepidemicus</name>
    <dbReference type="NCBI Taxonomy" id="40041"/>
    <lineage>
        <taxon>Bacteria</taxon>
        <taxon>Bacillati</taxon>
        <taxon>Bacillota</taxon>
        <taxon>Bacilli</taxon>
        <taxon>Lactobacillales</taxon>
        <taxon>Streptococcaceae</taxon>
        <taxon>Streptococcus</taxon>
    </lineage>
</organism>
<comment type="similarity">
    <text evidence="2">Belongs to the binding-protein-dependent transport system permease family. FecCD subfamily.</text>
</comment>
<evidence type="ECO:0000256" key="3">
    <source>
        <dbReference type="ARBA" id="ARBA00022448"/>
    </source>
</evidence>
<evidence type="ECO:0000256" key="6">
    <source>
        <dbReference type="ARBA" id="ARBA00022989"/>
    </source>
</evidence>
<sequence>MVQITKKLKMTAQHHTKPKLTKAAPPWLILTFISLTLVLAIYCSLRFGAVSLSHQELFHILLGNHGLGQKASIIWDIRLPRLILAALVGAALAVSGAIMQGITRNPIAEPGLLGINSGAGLALVIGYAFFPHLHYSTIILLSLLGSLLATLLILSLAYQTRKGYTQMRLILAGAMISMLLSAIGQGITTYCHLANAIIGWQAGGLIGVNWQMVSYVAPLIICGLVLSYLLAYHLTILSLSQEQAKALGQRTFLISLIFIGLVLLLSSAAVAVAGSISFVGLIIPHAITLVTAKDYRWILPLATLLGASFMLWVDFACRNINPPYETPLSALISFIGLPCFLWLVRKGGRF</sequence>
<evidence type="ECO:0000313" key="10">
    <source>
        <dbReference type="Proteomes" id="UP000269903"/>
    </source>
</evidence>
<feature type="transmembrane region" description="Helical" evidence="8">
    <location>
        <begin position="327"/>
        <end position="344"/>
    </location>
</feature>
<dbReference type="InterPro" id="IPR000522">
    <property type="entry name" value="ABC_transptr_permease_BtuC"/>
</dbReference>